<dbReference type="Gene3D" id="2.30.320.10">
    <property type="entry name" value="YwqG-like"/>
    <property type="match status" value="1"/>
</dbReference>
<evidence type="ECO:0000313" key="2">
    <source>
        <dbReference type="Proteomes" id="UP001221328"/>
    </source>
</evidence>
<proteinExistence type="predicted"/>
<dbReference type="RefSeq" id="WP_272178653.1">
    <property type="nucleotide sequence ID" value="NZ_JAQOSK010000023.1"/>
</dbReference>
<sequence length="260" mass="28325">MTMVDGPSVREAAREHGLPEPVAAELTRRLRPCVYLAPLEDLPPSLRDTARPAGRLGGLPLLPKDVEWPAGKEPLVMTVDCAALPRDVLDIQLPDEGSLLFFTHIAYPPESSAVVHVPADAETEERPAVHEIDGESWPIEVHEQRTLYPVVGSTVDDGWPDEGAALAFVEAQDDGEERLDRFVKAVLDSAHGGTPFTGFIQLGGYSRPWQVAPDEEDLVLFAQIQGDAVDNGNPFLNLIVGTRADIAAGRYDLLEHDQQC</sequence>
<accession>A0ABT5G6U7</accession>
<gene>
    <name evidence="1" type="ORF">PO587_39440</name>
</gene>
<dbReference type="SUPFAM" id="SSF103032">
    <property type="entry name" value="Hypothetical protein YwqG"/>
    <property type="match status" value="1"/>
</dbReference>
<organism evidence="1 2">
    <name type="scientific">Streptomyces gilvifuscus</name>
    <dbReference type="NCBI Taxonomy" id="1550617"/>
    <lineage>
        <taxon>Bacteria</taxon>
        <taxon>Bacillati</taxon>
        <taxon>Actinomycetota</taxon>
        <taxon>Actinomycetes</taxon>
        <taxon>Kitasatosporales</taxon>
        <taxon>Streptomycetaceae</taxon>
        <taxon>Streptomyces</taxon>
    </lineage>
</organism>
<reference evidence="1 2" key="1">
    <citation type="journal article" date="2015" name="Int. J. Syst. Evol. Microbiol.">
        <title>Streptomyces gilvifuscus sp. nov., an actinomycete that produces antibacterial compounds isolated from soil.</title>
        <authorList>
            <person name="Nguyen T.M."/>
            <person name="Kim J."/>
        </authorList>
    </citation>
    <scope>NUCLEOTIDE SEQUENCE [LARGE SCALE GENOMIC DNA]</scope>
    <source>
        <strain evidence="1 2">T113</strain>
    </source>
</reference>
<evidence type="ECO:0000313" key="1">
    <source>
        <dbReference type="EMBL" id="MDC2960515.1"/>
    </source>
</evidence>
<name>A0ABT5G6U7_9ACTN</name>
<dbReference type="EMBL" id="JAQOSK010000023">
    <property type="protein sequence ID" value="MDC2960515.1"/>
    <property type="molecule type" value="Genomic_DNA"/>
</dbReference>
<keyword evidence="2" id="KW-1185">Reference proteome</keyword>
<dbReference type="InterPro" id="IPR035948">
    <property type="entry name" value="YwqG-like_sf"/>
</dbReference>
<comment type="caution">
    <text evidence="1">The sequence shown here is derived from an EMBL/GenBank/DDBJ whole genome shotgun (WGS) entry which is preliminary data.</text>
</comment>
<dbReference type="Pfam" id="PF09234">
    <property type="entry name" value="DUF1963"/>
    <property type="match status" value="1"/>
</dbReference>
<dbReference type="InterPro" id="IPR015315">
    <property type="entry name" value="DUF1963"/>
</dbReference>
<protein>
    <submittedName>
        <fullName evidence="1">DUF1963 domain-containing protein</fullName>
    </submittedName>
</protein>
<dbReference type="Proteomes" id="UP001221328">
    <property type="component" value="Unassembled WGS sequence"/>
</dbReference>